<feature type="compositionally biased region" description="Pro residues" evidence="2">
    <location>
        <begin position="478"/>
        <end position="492"/>
    </location>
</feature>
<feature type="region of interest" description="Disordered" evidence="2">
    <location>
        <begin position="359"/>
        <end position="395"/>
    </location>
</feature>
<dbReference type="InterPro" id="IPR045862">
    <property type="entry name" value="Trf4-like"/>
</dbReference>
<dbReference type="GO" id="GO:0005730">
    <property type="term" value="C:nucleolus"/>
    <property type="evidence" value="ECO:0007669"/>
    <property type="project" value="TreeGrafter"/>
</dbReference>
<dbReference type="EMBL" id="KI913977">
    <property type="protein sequence ID" value="ETV96273.1"/>
    <property type="molecule type" value="Genomic_DNA"/>
</dbReference>
<feature type="region of interest" description="Disordered" evidence="2">
    <location>
        <begin position="93"/>
        <end position="114"/>
    </location>
</feature>
<dbReference type="InterPro" id="IPR054708">
    <property type="entry name" value="MTPAP-like_central"/>
</dbReference>
<feature type="compositionally biased region" description="Basic residues" evidence="2">
    <location>
        <begin position="378"/>
        <end position="391"/>
    </location>
</feature>
<feature type="compositionally biased region" description="Low complexity" evidence="2">
    <location>
        <begin position="99"/>
        <end position="112"/>
    </location>
</feature>
<sequence length="1304" mass="145583">MNPQYRERDRLMHALAEFASHYANESRRRKRDKASCARSDVLTWLDQLTPMERAAVASTVDVPFVRLVIQMTAVPKSKFKARVNEFQVLRPTPKQSKGVSSLPVSTSTPTFSRRPVVKSRDGDELIVPRTASFDIAAHTVVTYMRLSNTHKSCDTIGPCVSLIESVERFVALMDTVTMGHFLTQPPDSATIKAMPWSELPWLKRYGYYSIATYVAHQMELQLWHHFSLRKQALMIPKIGCLATFHLAHEWQLASQTVQRDTLRRVALSTKQFICALSLEPPTLASLKGSLSLLQEVMTPSCRRTKTTFVDPNGTSAVPWFSCTLMEAGTRPQFAMVKLLWAEELQKECASLLRQSLSSTANASNDGVPRSDLPPTLKQAKKRAQAKQRKLKLRDSALHRTRLDAVLTQLKRTVEGKRRQVQATNALVAQVLSDLVAQVCDRNAPPLAIPSTPPPRPAEQSVRKKRKHKPKKKQNFPRGPSPPSSPLRTPPLTPLDFESPTSPSTTTPTSMFDAPGTLPPSSYFDSFHHPSDTSPPFFPTTSYPPPFALDQHPDETSFFLPRLFQEDAVPPLCHSAQPTTTQNWMRTFSTLDWPHSFQWRHSETRLPTWMMEPPQTPRDRLTCSSPPPTPLPSPKQTVPCHTSPKTTSQPPLVMIDQATQATDTPEATALQAIVDSNAKATNALQVEVAQLQHTVRELQAAVFALQQQQTKAPLPAPPPPQTTHRYNNLFVSVPTSLLPPKTKLHWDICEFVTHLQAETHSRLAAHTAVSRFCVSAVQALWPRAQVRPYGSFVTGLSLPSSDLDLVICLPKVRRDEPAEAPGVLEGRNAIKETWQQHLARKLRSESWVVPESVKTIPNASIPIITLLTTAPYHVRLDISFEGPGHNGLATNDLVHSFLHELPALAPLMLVLKTFIIDRGLGVAYTGGLSSYALLLMVTRFLQEFEVGNRTCHPEAVSTQCNLIVSTQSRTDFGTMLLGFLNFYGSKFDPRQTGISVASRCFLDRDELVQHSTAATTVWHNVPMEHVQFENLNLSSPGSKRQNLHRDHWTGPAPFKPCDYDPHKFDPIYIQDPLRPGNNVGRNCFRIMQLRRALASAWSTMNLDGPIALPSNRYVGGVPLHPNNLLRSILTCTNEPKYKPHALLPLDTPGHHHPTPPLTFQHHYQPHHHPLHTQPLASPPRQMHIPRQHSATKAIKLPTTRQDIPQRRHSECVNDVQSIINAPTDDDLLRSPASARSLSFADVVVKQLQRKQLRHQAAVSPTVARHSVKDDIEHDDDGVVEASGGEEPSAIDEANAMQDRSCTESE</sequence>
<dbReference type="GO" id="GO:0043634">
    <property type="term" value="P:polyadenylation-dependent ncRNA catabolic process"/>
    <property type="evidence" value="ECO:0007669"/>
    <property type="project" value="TreeGrafter"/>
</dbReference>
<name>A0A024TQH0_9STRA</name>
<dbReference type="CDD" id="cd05402">
    <property type="entry name" value="NT_PAP_TUTase"/>
    <property type="match status" value="1"/>
</dbReference>
<dbReference type="PANTHER" id="PTHR23092">
    <property type="entry name" value="POLY(A) RNA POLYMERASE"/>
    <property type="match status" value="1"/>
</dbReference>
<feature type="compositionally biased region" description="Low complexity" evidence="2">
    <location>
        <begin position="498"/>
        <end position="509"/>
    </location>
</feature>
<feature type="compositionally biased region" description="Polar residues" evidence="2">
    <location>
        <begin position="634"/>
        <end position="649"/>
    </location>
</feature>
<dbReference type="GO" id="GO:0046872">
    <property type="term" value="F:metal ion binding"/>
    <property type="evidence" value="ECO:0007669"/>
    <property type="project" value="UniProtKB-KW"/>
</dbReference>
<evidence type="ECO:0000256" key="2">
    <source>
        <dbReference type="SAM" id="MobiDB-lite"/>
    </source>
</evidence>
<feature type="compositionally biased region" description="Pro residues" evidence="2">
    <location>
        <begin position="446"/>
        <end position="456"/>
    </location>
</feature>
<dbReference type="STRING" id="157072.A0A024TQH0"/>
<feature type="region of interest" description="Disordered" evidence="2">
    <location>
        <begin position="443"/>
        <end position="529"/>
    </location>
</feature>
<dbReference type="Gene3D" id="1.10.1410.10">
    <property type="match status" value="1"/>
</dbReference>
<dbReference type="VEuPathDB" id="FungiDB:H310_10446"/>
<accession>A0A024TQH0</accession>
<dbReference type="eggNOG" id="KOG1906">
    <property type="taxonomic scope" value="Eukaryota"/>
</dbReference>
<proteinExistence type="predicted"/>
<dbReference type="SUPFAM" id="SSF81631">
    <property type="entry name" value="PAP/OAS1 substrate-binding domain"/>
    <property type="match status" value="1"/>
</dbReference>
<dbReference type="GeneID" id="20087496"/>
<feature type="region of interest" description="Disordered" evidence="2">
    <location>
        <begin position="1254"/>
        <end position="1304"/>
    </location>
</feature>
<dbReference type="InterPro" id="IPR043519">
    <property type="entry name" value="NT_sf"/>
</dbReference>
<feature type="region of interest" description="Disordered" evidence="2">
    <location>
        <begin position="608"/>
        <end position="650"/>
    </location>
</feature>
<organism evidence="4">
    <name type="scientific">Aphanomyces invadans</name>
    <dbReference type="NCBI Taxonomy" id="157072"/>
    <lineage>
        <taxon>Eukaryota</taxon>
        <taxon>Sar</taxon>
        <taxon>Stramenopiles</taxon>
        <taxon>Oomycota</taxon>
        <taxon>Saprolegniomycetes</taxon>
        <taxon>Saprolegniales</taxon>
        <taxon>Verrucalvaceae</taxon>
        <taxon>Aphanomyces</taxon>
    </lineage>
</organism>
<evidence type="ECO:0000313" key="4">
    <source>
        <dbReference type="EMBL" id="ETV96273.1"/>
    </source>
</evidence>
<dbReference type="GO" id="GO:0031499">
    <property type="term" value="C:TRAMP complex"/>
    <property type="evidence" value="ECO:0007669"/>
    <property type="project" value="TreeGrafter"/>
</dbReference>
<keyword evidence="1" id="KW-0175">Coiled coil</keyword>
<gene>
    <name evidence="4" type="ORF">H310_10446</name>
</gene>
<dbReference type="PANTHER" id="PTHR23092:SF48">
    <property type="entry name" value="NUCLEOTIDYLTRANSFERASE FAMILY PROTEIN"/>
    <property type="match status" value="1"/>
</dbReference>
<reference evidence="4" key="1">
    <citation type="submission" date="2013-12" db="EMBL/GenBank/DDBJ databases">
        <title>The Genome Sequence of Aphanomyces invadans NJM9701.</title>
        <authorList>
            <consortium name="The Broad Institute Genomics Platform"/>
            <person name="Russ C."/>
            <person name="Tyler B."/>
            <person name="van West P."/>
            <person name="Dieguez-Uribeondo J."/>
            <person name="Young S.K."/>
            <person name="Zeng Q."/>
            <person name="Gargeya S."/>
            <person name="Fitzgerald M."/>
            <person name="Abouelleil A."/>
            <person name="Alvarado L."/>
            <person name="Chapman S.B."/>
            <person name="Gainer-Dewar J."/>
            <person name="Goldberg J."/>
            <person name="Griggs A."/>
            <person name="Gujja S."/>
            <person name="Hansen M."/>
            <person name="Howarth C."/>
            <person name="Imamovic A."/>
            <person name="Ireland A."/>
            <person name="Larimer J."/>
            <person name="McCowan C."/>
            <person name="Murphy C."/>
            <person name="Pearson M."/>
            <person name="Poon T.W."/>
            <person name="Priest M."/>
            <person name="Roberts A."/>
            <person name="Saif S."/>
            <person name="Shea T."/>
            <person name="Sykes S."/>
            <person name="Wortman J."/>
            <person name="Nusbaum C."/>
            <person name="Birren B."/>
        </authorList>
    </citation>
    <scope>NUCLEOTIDE SEQUENCE [LARGE SCALE GENOMIC DNA]</scope>
    <source>
        <strain evidence="4">NJM9701</strain>
    </source>
</reference>
<dbReference type="GO" id="GO:1990817">
    <property type="term" value="F:poly(A) RNA polymerase activity"/>
    <property type="evidence" value="ECO:0007669"/>
    <property type="project" value="InterPro"/>
</dbReference>
<feature type="compositionally biased region" description="Basic residues" evidence="2">
    <location>
        <begin position="462"/>
        <end position="474"/>
    </location>
</feature>
<feature type="domain" description="Poly(A) RNA polymerase mitochondrial-like central palm" evidence="3">
    <location>
        <begin position="766"/>
        <end position="881"/>
    </location>
</feature>
<dbReference type="OrthoDB" id="273917at2759"/>
<dbReference type="Pfam" id="PF22600">
    <property type="entry name" value="MTPAP-like_central"/>
    <property type="match status" value="1"/>
</dbReference>
<protein>
    <recommendedName>
        <fullName evidence="3">Poly(A) RNA polymerase mitochondrial-like central palm domain-containing protein</fullName>
    </recommendedName>
</protein>
<evidence type="ECO:0000259" key="3">
    <source>
        <dbReference type="Pfam" id="PF22600"/>
    </source>
</evidence>
<dbReference type="Gene3D" id="3.30.460.10">
    <property type="entry name" value="Beta Polymerase, domain 2"/>
    <property type="match status" value="1"/>
</dbReference>
<dbReference type="GO" id="GO:0031123">
    <property type="term" value="P:RNA 3'-end processing"/>
    <property type="evidence" value="ECO:0007669"/>
    <property type="project" value="TreeGrafter"/>
</dbReference>
<evidence type="ECO:0000256" key="1">
    <source>
        <dbReference type="SAM" id="Coils"/>
    </source>
</evidence>
<feature type="coiled-coil region" evidence="1">
    <location>
        <begin position="680"/>
        <end position="707"/>
    </location>
</feature>
<dbReference type="GO" id="GO:0003729">
    <property type="term" value="F:mRNA binding"/>
    <property type="evidence" value="ECO:0007669"/>
    <property type="project" value="TreeGrafter"/>
</dbReference>
<dbReference type="SUPFAM" id="SSF81301">
    <property type="entry name" value="Nucleotidyltransferase"/>
    <property type="match status" value="1"/>
</dbReference>
<dbReference type="RefSeq" id="XP_008875065.1">
    <property type="nucleotide sequence ID" value="XM_008876843.1"/>
</dbReference>